<proteinExistence type="predicted"/>
<dbReference type="RefSeq" id="WP_162448334.1">
    <property type="nucleotide sequence ID" value="NZ_WLZY01000001.1"/>
</dbReference>
<sequence length="54" mass="5531">MESLISWCADCGQHAVFDAVPDASPAEFLCRGCDAAAIVEYSPSVTAPSLSAVA</sequence>
<protein>
    <submittedName>
        <fullName evidence="1">Uncharacterized protein</fullName>
    </submittedName>
</protein>
<dbReference type="EMBL" id="WLZY01000001">
    <property type="protein sequence ID" value="NDL55642.1"/>
    <property type="molecule type" value="Genomic_DNA"/>
</dbReference>
<name>A0A7K3LY88_9ACTN</name>
<accession>A0A7K3LY88</accession>
<keyword evidence="2" id="KW-1185">Reference proteome</keyword>
<evidence type="ECO:0000313" key="2">
    <source>
        <dbReference type="Proteomes" id="UP000460435"/>
    </source>
</evidence>
<gene>
    <name evidence="1" type="ORF">F7O44_00990</name>
</gene>
<organism evidence="1 2">
    <name type="scientific">Phytoactinopolyspora mesophila</name>
    <dbReference type="NCBI Taxonomy" id="2650750"/>
    <lineage>
        <taxon>Bacteria</taxon>
        <taxon>Bacillati</taxon>
        <taxon>Actinomycetota</taxon>
        <taxon>Actinomycetes</taxon>
        <taxon>Jiangellales</taxon>
        <taxon>Jiangellaceae</taxon>
        <taxon>Phytoactinopolyspora</taxon>
    </lineage>
</organism>
<dbReference type="Proteomes" id="UP000460435">
    <property type="component" value="Unassembled WGS sequence"/>
</dbReference>
<reference evidence="1 2" key="1">
    <citation type="submission" date="2019-11" db="EMBL/GenBank/DDBJ databases">
        <authorList>
            <person name="Li X.-J."/>
            <person name="Feng X.-M."/>
        </authorList>
    </citation>
    <scope>NUCLEOTIDE SEQUENCE [LARGE SCALE GENOMIC DNA]</scope>
    <source>
        <strain evidence="1 2">XMNu-373</strain>
    </source>
</reference>
<dbReference type="AlphaFoldDB" id="A0A7K3LY88"/>
<evidence type="ECO:0000313" key="1">
    <source>
        <dbReference type="EMBL" id="NDL55642.1"/>
    </source>
</evidence>
<comment type="caution">
    <text evidence="1">The sequence shown here is derived from an EMBL/GenBank/DDBJ whole genome shotgun (WGS) entry which is preliminary data.</text>
</comment>